<protein>
    <submittedName>
        <fullName evidence="2">Uncharacterized protein</fullName>
    </submittedName>
</protein>
<reference evidence="2" key="2">
    <citation type="submission" date="2021-01" db="EMBL/GenBank/DDBJ databases">
        <authorList>
            <person name="Schikora-Tamarit M.A."/>
        </authorList>
    </citation>
    <scope>NUCLEOTIDE SEQUENCE</scope>
    <source>
        <strain evidence="2">NCAIM Y.01608</strain>
    </source>
</reference>
<name>A0A9P8SZI7_9ASCO</name>
<accession>A0A9P8SZI7</accession>
<evidence type="ECO:0000256" key="1">
    <source>
        <dbReference type="SAM" id="MobiDB-lite"/>
    </source>
</evidence>
<dbReference type="EMBL" id="JAEUBD010001504">
    <property type="protein sequence ID" value="KAH3659571.1"/>
    <property type="molecule type" value="Genomic_DNA"/>
</dbReference>
<keyword evidence="3" id="KW-1185">Reference proteome</keyword>
<comment type="caution">
    <text evidence="2">The sequence shown here is derived from an EMBL/GenBank/DDBJ whole genome shotgun (WGS) entry which is preliminary data.</text>
</comment>
<feature type="compositionally biased region" description="Low complexity" evidence="1">
    <location>
        <begin position="84"/>
        <end position="107"/>
    </location>
</feature>
<evidence type="ECO:0000313" key="2">
    <source>
        <dbReference type="EMBL" id="KAH3659571.1"/>
    </source>
</evidence>
<dbReference type="AlphaFoldDB" id="A0A9P8SZI7"/>
<reference evidence="2" key="1">
    <citation type="journal article" date="2021" name="Open Biol.">
        <title>Shared evolutionary footprints suggest mitochondrial oxidative damage underlies multiple complex I losses in fungi.</title>
        <authorList>
            <person name="Schikora-Tamarit M.A."/>
            <person name="Marcet-Houben M."/>
            <person name="Nosek J."/>
            <person name="Gabaldon T."/>
        </authorList>
    </citation>
    <scope>NUCLEOTIDE SEQUENCE</scope>
    <source>
        <strain evidence="2">NCAIM Y.01608</strain>
    </source>
</reference>
<proteinExistence type="predicted"/>
<gene>
    <name evidence="2" type="ORF">OGATHE_005616</name>
</gene>
<dbReference type="Proteomes" id="UP000788993">
    <property type="component" value="Unassembled WGS sequence"/>
</dbReference>
<evidence type="ECO:0000313" key="3">
    <source>
        <dbReference type="Proteomes" id="UP000788993"/>
    </source>
</evidence>
<sequence length="146" mass="15204">MVRRNEPSDFFAYDWGGGEVWGGVREICFADEIKCSGFSIAISIAFSIILVHWNWSRSVSVCFLTAFLSGNKFVSTTVCTISARADSSSGSFESSGSPSDSSDSSGARTSTPESACSPGLTWSMASAMACVSSSSGLASSADSSRA</sequence>
<organism evidence="2 3">
    <name type="scientific">Ogataea polymorpha</name>
    <dbReference type="NCBI Taxonomy" id="460523"/>
    <lineage>
        <taxon>Eukaryota</taxon>
        <taxon>Fungi</taxon>
        <taxon>Dikarya</taxon>
        <taxon>Ascomycota</taxon>
        <taxon>Saccharomycotina</taxon>
        <taxon>Pichiomycetes</taxon>
        <taxon>Pichiales</taxon>
        <taxon>Pichiaceae</taxon>
        <taxon>Ogataea</taxon>
    </lineage>
</organism>
<feature type="region of interest" description="Disordered" evidence="1">
    <location>
        <begin position="84"/>
        <end position="116"/>
    </location>
</feature>